<dbReference type="AlphaFoldDB" id="A0AAV2F6C9"/>
<protein>
    <recommendedName>
        <fullName evidence="6">Pentatricopeptide repeat-containing protein</fullName>
    </recommendedName>
</protein>
<feature type="repeat" description="PPR" evidence="3">
    <location>
        <begin position="344"/>
        <end position="378"/>
    </location>
</feature>
<accession>A0AAV2F6C9</accession>
<organism evidence="4 5">
    <name type="scientific">Linum trigynum</name>
    <dbReference type="NCBI Taxonomy" id="586398"/>
    <lineage>
        <taxon>Eukaryota</taxon>
        <taxon>Viridiplantae</taxon>
        <taxon>Streptophyta</taxon>
        <taxon>Embryophyta</taxon>
        <taxon>Tracheophyta</taxon>
        <taxon>Spermatophyta</taxon>
        <taxon>Magnoliopsida</taxon>
        <taxon>eudicotyledons</taxon>
        <taxon>Gunneridae</taxon>
        <taxon>Pentapetalae</taxon>
        <taxon>rosids</taxon>
        <taxon>fabids</taxon>
        <taxon>Malpighiales</taxon>
        <taxon>Linaceae</taxon>
        <taxon>Linum</taxon>
    </lineage>
</organism>
<feature type="repeat" description="PPR" evidence="3">
    <location>
        <begin position="204"/>
        <end position="238"/>
    </location>
</feature>
<dbReference type="Proteomes" id="UP001497516">
    <property type="component" value="Chromosome 6"/>
</dbReference>
<evidence type="ECO:0000313" key="4">
    <source>
        <dbReference type="EMBL" id="CAL1393816.1"/>
    </source>
</evidence>
<feature type="repeat" description="PPR" evidence="3">
    <location>
        <begin position="239"/>
        <end position="273"/>
    </location>
</feature>
<evidence type="ECO:0000256" key="2">
    <source>
        <dbReference type="ARBA" id="ARBA00022737"/>
    </source>
</evidence>
<dbReference type="NCBIfam" id="TIGR00756">
    <property type="entry name" value="PPR"/>
    <property type="match status" value="7"/>
</dbReference>
<dbReference type="Pfam" id="PF13041">
    <property type="entry name" value="PPR_2"/>
    <property type="match status" value="4"/>
</dbReference>
<sequence length="437" mass="49746">MSRWSYRKLVSCPTIQLKVFPRIPSIILPPPTSHRYFSNSQLELKGSNEENEWERLLKPFDLKELRRTLSHRITPFQLCKLLHLPLDVSISMELFNRVGAQKGYMHTFDVYYALIDKLGGSNDFKSIDKLLVQMKEEGIVFKESLCKCENMSEAMQIFGEMSSKGCKPDIFTFNTLILGLCKANIMEDSMRLFHDMVLEGVIADSVTYNTLIHAFLRRNDIQEAIKLMNDMVFRGCALNETTYNGLIRALCTARAVEKGLGLFDEMIRKGLVPSNISVNIVINGLCRAGQMNNAMELLRDMIHRGIEPDIVTYNSLINGFCKMGCVDEALNIFHKLVVEGIQPDAVTYNTLICWHCRKGMVDDAYSLLDRGVKNKFIPNQVTWNILVHNIVKDATEMEYVSMASFIGFFAFCLASVSLNKNSELFTDTCKLQLGMFL</sequence>
<name>A0AAV2F6C9_9ROSI</name>
<keyword evidence="5" id="KW-1185">Reference proteome</keyword>
<dbReference type="Gene3D" id="1.25.40.10">
    <property type="entry name" value="Tetratricopeptide repeat domain"/>
    <property type="match status" value="4"/>
</dbReference>
<keyword evidence="2" id="KW-0677">Repeat</keyword>
<dbReference type="InterPro" id="IPR002885">
    <property type="entry name" value="PPR_rpt"/>
</dbReference>
<evidence type="ECO:0000256" key="1">
    <source>
        <dbReference type="ARBA" id="ARBA00007626"/>
    </source>
</evidence>
<feature type="repeat" description="PPR" evidence="3">
    <location>
        <begin position="169"/>
        <end position="203"/>
    </location>
</feature>
<comment type="similarity">
    <text evidence="1">Belongs to the PPR family. P subfamily.</text>
</comment>
<feature type="repeat" description="PPR" evidence="3">
    <location>
        <begin position="309"/>
        <end position="343"/>
    </location>
</feature>
<dbReference type="EMBL" id="OZ034819">
    <property type="protein sequence ID" value="CAL1393816.1"/>
    <property type="molecule type" value="Genomic_DNA"/>
</dbReference>
<dbReference type="PANTHER" id="PTHR47932:SF2">
    <property type="entry name" value="OS10G0484300 PROTEIN"/>
    <property type="match status" value="1"/>
</dbReference>
<dbReference type="PANTHER" id="PTHR47932">
    <property type="entry name" value="ATPASE EXPRESSION PROTEIN 3"/>
    <property type="match status" value="1"/>
</dbReference>
<dbReference type="InterPro" id="IPR011990">
    <property type="entry name" value="TPR-like_helical_dom_sf"/>
</dbReference>
<feature type="repeat" description="PPR" evidence="3">
    <location>
        <begin position="274"/>
        <end position="308"/>
    </location>
</feature>
<proteinExistence type="inferred from homology"/>
<gene>
    <name evidence="4" type="ORF">LTRI10_LOCUS34362</name>
</gene>
<dbReference type="GO" id="GO:0003729">
    <property type="term" value="F:mRNA binding"/>
    <property type="evidence" value="ECO:0007669"/>
    <property type="project" value="TreeGrafter"/>
</dbReference>
<dbReference type="PROSITE" id="PS51375">
    <property type="entry name" value="PPR"/>
    <property type="match status" value="6"/>
</dbReference>
<reference evidence="4 5" key="1">
    <citation type="submission" date="2024-04" db="EMBL/GenBank/DDBJ databases">
        <authorList>
            <person name="Fracassetti M."/>
        </authorList>
    </citation>
    <scope>NUCLEOTIDE SEQUENCE [LARGE SCALE GENOMIC DNA]</scope>
</reference>
<evidence type="ECO:0000256" key="3">
    <source>
        <dbReference type="PROSITE-ProRule" id="PRU00708"/>
    </source>
</evidence>
<evidence type="ECO:0008006" key="6">
    <source>
        <dbReference type="Google" id="ProtNLM"/>
    </source>
</evidence>
<dbReference type="FunFam" id="1.25.40.10:FF:000294">
    <property type="entry name" value="Pentatricopeptide repeat-containing protein At1g09900"/>
    <property type="match status" value="1"/>
</dbReference>
<evidence type="ECO:0000313" key="5">
    <source>
        <dbReference type="Proteomes" id="UP001497516"/>
    </source>
</evidence>